<evidence type="ECO:0000256" key="1">
    <source>
        <dbReference type="ARBA" id="ARBA00009437"/>
    </source>
</evidence>
<evidence type="ECO:0000313" key="7">
    <source>
        <dbReference type="EMBL" id="AHJ63855.1"/>
    </source>
</evidence>
<keyword evidence="2" id="KW-0805">Transcription regulation</keyword>
<proteinExistence type="inferred from homology"/>
<reference evidence="8" key="1">
    <citation type="submission" date="2012-06" db="EMBL/GenBank/DDBJ databases">
        <title>Genome analysis of multiple Granulibacter bethesdensis isolates demonstrates substantial genome diversity.</title>
        <authorList>
            <person name="Greenberg D.E."/>
            <person name="Porcella S.F."/>
            <person name="Zarember K."/>
            <person name="Zelazny A.M."/>
            <person name="Bruno D."/>
            <person name="Martens C."/>
            <person name="Barbian K.D."/>
            <person name="Jaske E."/>
            <person name="Holland S.M."/>
        </authorList>
    </citation>
    <scope>NUCLEOTIDE SEQUENCE [LARGE SCALE GENOMIC DNA]</scope>
    <source>
        <strain evidence="8">CGDNIH3</strain>
    </source>
</reference>
<dbReference type="Gene3D" id="3.40.190.10">
    <property type="entry name" value="Periplasmic binding protein-like II"/>
    <property type="match status" value="2"/>
</dbReference>
<dbReference type="CDD" id="cd08411">
    <property type="entry name" value="PBP2_OxyR"/>
    <property type="match status" value="1"/>
</dbReference>
<dbReference type="KEGG" id="gbc:GbCGDNIH3_1968"/>
<keyword evidence="3" id="KW-0238">DNA-binding</keyword>
<dbReference type="InterPro" id="IPR036390">
    <property type="entry name" value="WH_DNA-bd_sf"/>
</dbReference>
<dbReference type="Pfam" id="PF03466">
    <property type="entry name" value="LysR_substrate"/>
    <property type="match status" value="1"/>
</dbReference>
<evidence type="ECO:0000256" key="3">
    <source>
        <dbReference type="ARBA" id="ARBA00023125"/>
    </source>
</evidence>
<dbReference type="GO" id="GO:0032993">
    <property type="term" value="C:protein-DNA complex"/>
    <property type="evidence" value="ECO:0007669"/>
    <property type="project" value="TreeGrafter"/>
</dbReference>
<evidence type="ECO:0000313" key="8">
    <source>
        <dbReference type="Proteomes" id="UP000019438"/>
    </source>
</evidence>
<dbReference type="RefSeq" id="WP_025287297.1">
    <property type="nucleotide sequence ID" value="NZ_CP003181.2"/>
</dbReference>
<sequence length="317" mass="34624">MLPMNLAGLSLRDLEYAVAVSELRHFGRAAEQCGVSQPALSEQVRKLEDLLGVTLFDRSNRQVRPTEQGEAILSQARGILQQARLLLEMAQSQQGSLTGTLRLGVIPTLGPYYLPSVLRSVLGRLPGLSLQIEELKTGDLLDALRVGKLDIGLLAWLSPMDGIVAEPILDEPFLLACPTGHPLAFRRDVNLDELPVDGLLLLEEGHCLRDQALSLCARQGSRTAHTQKQRFACSLEMLRHMIAAGEGYSLLPALAARGREDLHGLLSLSRLTDSAARRICLIWRGSDPRGDGYGRLAGLLRDNIPEGALPVMPDRLK</sequence>
<evidence type="ECO:0000256" key="2">
    <source>
        <dbReference type="ARBA" id="ARBA00023015"/>
    </source>
</evidence>
<dbReference type="Pfam" id="PF00126">
    <property type="entry name" value="HTH_1"/>
    <property type="match status" value="1"/>
</dbReference>
<accession>A0AAN0RF69</accession>
<dbReference type="GO" id="GO:0003700">
    <property type="term" value="F:DNA-binding transcription factor activity"/>
    <property type="evidence" value="ECO:0007669"/>
    <property type="project" value="InterPro"/>
</dbReference>
<evidence type="ECO:0000256" key="5">
    <source>
        <dbReference type="ARBA" id="ARBA00023163"/>
    </source>
</evidence>
<dbReference type="SUPFAM" id="SSF46785">
    <property type="entry name" value="Winged helix' DNA-binding domain"/>
    <property type="match status" value="1"/>
</dbReference>
<keyword evidence="5" id="KW-0804">Transcription</keyword>
<dbReference type="InterPro" id="IPR036388">
    <property type="entry name" value="WH-like_DNA-bd_sf"/>
</dbReference>
<dbReference type="EMBL" id="CP003181">
    <property type="protein sequence ID" value="AHJ63855.1"/>
    <property type="molecule type" value="Genomic_DNA"/>
</dbReference>
<dbReference type="InterPro" id="IPR000847">
    <property type="entry name" value="LysR_HTH_N"/>
</dbReference>
<dbReference type="SUPFAM" id="SSF53850">
    <property type="entry name" value="Periplasmic binding protein-like II"/>
    <property type="match status" value="1"/>
</dbReference>
<dbReference type="PROSITE" id="PS50931">
    <property type="entry name" value="HTH_LYSR"/>
    <property type="match status" value="1"/>
</dbReference>
<dbReference type="PANTHER" id="PTHR30346:SF26">
    <property type="entry name" value="HYDROGEN PEROXIDE-INDUCIBLE GENES ACTIVATOR"/>
    <property type="match status" value="1"/>
</dbReference>
<keyword evidence="4" id="KW-0010">Activator</keyword>
<name>A0AAN0RF69_9PROT</name>
<dbReference type="Gene3D" id="1.10.10.10">
    <property type="entry name" value="Winged helix-like DNA-binding domain superfamily/Winged helix DNA-binding domain"/>
    <property type="match status" value="1"/>
</dbReference>
<organism evidence="7 8">
    <name type="scientific">Granulibacter bethesdensis</name>
    <dbReference type="NCBI Taxonomy" id="364410"/>
    <lineage>
        <taxon>Bacteria</taxon>
        <taxon>Pseudomonadati</taxon>
        <taxon>Pseudomonadota</taxon>
        <taxon>Alphaproteobacteria</taxon>
        <taxon>Acetobacterales</taxon>
        <taxon>Acetobacteraceae</taxon>
        <taxon>Granulibacter</taxon>
    </lineage>
</organism>
<dbReference type="PRINTS" id="PR00039">
    <property type="entry name" value="HTHLYSR"/>
</dbReference>
<evidence type="ECO:0000256" key="4">
    <source>
        <dbReference type="ARBA" id="ARBA00023159"/>
    </source>
</evidence>
<dbReference type="GO" id="GO:0003677">
    <property type="term" value="F:DNA binding"/>
    <property type="evidence" value="ECO:0007669"/>
    <property type="project" value="UniProtKB-KW"/>
</dbReference>
<protein>
    <submittedName>
        <fullName evidence="7">Hydrogen peroxide-inducible genes activator</fullName>
    </submittedName>
</protein>
<feature type="domain" description="HTH lysR-type" evidence="6">
    <location>
        <begin position="9"/>
        <end position="66"/>
    </location>
</feature>
<dbReference type="AlphaFoldDB" id="A0AAN0RF69"/>
<dbReference type="FunFam" id="1.10.10.10:FF:000001">
    <property type="entry name" value="LysR family transcriptional regulator"/>
    <property type="match status" value="1"/>
</dbReference>
<comment type="similarity">
    <text evidence="1">Belongs to the LysR transcriptional regulatory family.</text>
</comment>
<dbReference type="PANTHER" id="PTHR30346">
    <property type="entry name" value="TRANSCRIPTIONAL DUAL REGULATOR HCAR-RELATED"/>
    <property type="match status" value="1"/>
</dbReference>
<dbReference type="Proteomes" id="UP000019438">
    <property type="component" value="Chromosome"/>
</dbReference>
<dbReference type="InterPro" id="IPR005119">
    <property type="entry name" value="LysR_subst-bd"/>
</dbReference>
<evidence type="ECO:0000259" key="6">
    <source>
        <dbReference type="PROSITE" id="PS50931"/>
    </source>
</evidence>
<gene>
    <name evidence="7" type="ORF">GbCGDNIH3_1968</name>
</gene>